<feature type="chain" id="PRO_5043539737" evidence="12">
    <location>
        <begin position="23"/>
        <end position="827"/>
    </location>
</feature>
<evidence type="ECO:0000256" key="2">
    <source>
        <dbReference type="ARBA" id="ARBA00022448"/>
    </source>
</evidence>
<keyword evidence="5 11" id="KW-0812">Transmembrane</keyword>
<evidence type="ECO:0000313" key="15">
    <source>
        <dbReference type="Proteomes" id="UP001409585"/>
    </source>
</evidence>
<organism evidence="14 15">
    <name type="scientific">Halioxenophilus aromaticivorans</name>
    <dbReference type="NCBI Taxonomy" id="1306992"/>
    <lineage>
        <taxon>Bacteria</taxon>
        <taxon>Pseudomonadati</taxon>
        <taxon>Pseudomonadota</taxon>
        <taxon>Gammaproteobacteria</taxon>
        <taxon>Alteromonadales</taxon>
        <taxon>Alteromonadaceae</taxon>
        <taxon>Halioxenophilus</taxon>
    </lineage>
</organism>
<dbReference type="InterPro" id="IPR036942">
    <property type="entry name" value="Beta-barrel_TonB_sf"/>
</dbReference>
<evidence type="ECO:0000256" key="1">
    <source>
        <dbReference type="ARBA" id="ARBA00004571"/>
    </source>
</evidence>
<evidence type="ECO:0000259" key="13">
    <source>
        <dbReference type="Pfam" id="PF07715"/>
    </source>
</evidence>
<evidence type="ECO:0000256" key="11">
    <source>
        <dbReference type="PROSITE-ProRule" id="PRU01360"/>
    </source>
</evidence>
<dbReference type="InterPro" id="IPR037066">
    <property type="entry name" value="Plug_dom_sf"/>
</dbReference>
<dbReference type="PROSITE" id="PS52016">
    <property type="entry name" value="TONB_DEPENDENT_REC_3"/>
    <property type="match status" value="1"/>
</dbReference>
<evidence type="ECO:0000256" key="12">
    <source>
        <dbReference type="SAM" id="SignalP"/>
    </source>
</evidence>
<keyword evidence="6 12" id="KW-0732">Signal</keyword>
<evidence type="ECO:0000256" key="3">
    <source>
        <dbReference type="ARBA" id="ARBA00022452"/>
    </source>
</evidence>
<dbReference type="Pfam" id="PF07715">
    <property type="entry name" value="Plug"/>
    <property type="match status" value="1"/>
</dbReference>
<dbReference type="GO" id="GO:0009279">
    <property type="term" value="C:cell outer membrane"/>
    <property type="evidence" value="ECO:0007669"/>
    <property type="project" value="UniProtKB-SubCell"/>
</dbReference>
<evidence type="ECO:0000256" key="6">
    <source>
        <dbReference type="ARBA" id="ARBA00022729"/>
    </source>
</evidence>
<evidence type="ECO:0000256" key="10">
    <source>
        <dbReference type="ARBA" id="ARBA00023237"/>
    </source>
</evidence>
<dbReference type="InterPro" id="IPR018247">
    <property type="entry name" value="EF_Hand_1_Ca_BS"/>
</dbReference>
<feature type="signal peptide" evidence="12">
    <location>
        <begin position="1"/>
        <end position="22"/>
    </location>
</feature>
<sequence>MHTSLTRLPLALAIALSGNAIAQTDDQAGAGLEEVVVEGSLGSLPGEDVEIFGFGKSLLETPRSASTISFEQLERFHVSDIDELVAFAPGTFTQSFFGVAGSLDVRGTAGETYFRGVKRLDNPGNYPTPIGASDRVDIVRGPASPIYGPAKIGGYLNFNPKSSRAEGGQYLAEHEGEISYTTGSWNKNVVTAEIGGPIAEKVGYYLYGEYEDSDSYYDNTATEQTILQASFDMDATDNLRFQWGGMYHDYEGNQVAGWNRLTQELVDNGTYLTGTAQPLDTDGDGFISHQEYRAVSDFSTDDGDGAFGLNPFVFRPEFVTVDDLDSQAALQNVGTATLDGSDVLVAPSDTLENEVITLYFDTIYTANSGLEIKNQLFYEAYENLNENAYGFSQFHDTYVIEDKLVFAKEFESDGLVTSLQVSPSIRYTDFEHGDDFTNEYFDRRDLTMPSSSLDHRLLATRIDRDYTEYYEGNYLDLGFAVLADFTFDFGLSVVLGARYDYIDIESHIPVDKLLLENFSSGFVLLSDDGQYLLGDFVDTANYTADDITAPVDAANEEDAFSWNFSLSYDTPIGLIPYVTLSEQTTVIAGQGAEINTANVASGAAVDKSELQEIGIKGSFLDDSLYFALAYYEQERTDFNAQAIVTNSADKTEGIEAELRWVVNDALVLTAGYTNIEVVNLNTLDNGGRFSFYGADDLPQIDPALIYGGQVTGIPAATSRSDARKAGMPENIYTLTATYAFDFGLAFNTSVVHADSTYSGYSQAVELPSYTLLNAGFAYEYGDWLFNVTGKNLTDEKYYRANFPNLFGSQIVLPELPRHFQASINYQF</sequence>
<keyword evidence="10 11" id="KW-0998">Cell outer membrane</keyword>
<dbReference type="SUPFAM" id="SSF56935">
    <property type="entry name" value="Porins"/>
    <property type="match status" value="1"/>
</dbReference>
<dbReference type="GO" id="GO:0015344">
    <property type="term" value="F:siderophore uptake transmembrane transporter activity"/>
    <property type="evidence" value="ECO:0007669"/>
    <property type="project" value="TreeGrafter"/>
</dbReference>
<dbReference type="RefSeq" id="WP_345427928.1">
    <property type="nucleotide sequence ID" value="NZ_AP031496.1"/>
</dbReference>
<evidence type="ECO:0000256" key="5">
    <source>
        <dbReference type="ARBA" id="ARBA00022692"/>
    </source>
</evidence>
<evidence type="ECO:0000256" key="7">
    <source>
        <dbReference type="ARBA" id="ARBA00023004"/>
    </source>
</evidence>
<dbReference type="AlphaFoldDB" id="A0AAV3UA33"/>
<dbReference type="InterPro" id="IPR039426">
    <property type="entry name" value="TonB-dep_rcpt-like"/>
</dbReference>
<accession>A0AAV3UA33</accession>
<protein>
    <submittedName>
        <fullName evidence="14">TonB-dependent receptor</fullName>
    </submittedName>
</protein>
<keyword evidence="15" id="KW-1185">Reference proteome</keyword>
<dbReference type="Gene3D" id="2.170.130.10">
    <property type="entry name" value="TonB-dependent receptor, plug domain"/>
    <property type="match status" value="1"/>
</dbReference>
<evidence type="ECO:0000313" key="14">
    <source>
        <dbReference type="EMBL" id="GAA4960831.1"/>
    </source>
</evidence>
<dbReference type="Gene3D" id="2.40.170.20">
    <property type="entry name" value="TonB-dependent receptor, beta-barrel domain"/>
    <property type="match status" value="1"/>
</dbReference>
<evidence type="ECO:0000256" key="9">
    <source>
        <dbReference type="ARBA" id="ARBA00023136"/>
    </source>
</evidence>
<comment type="caution">
    <text evidence="14">The sequence shown here is derived from an EMBL/GenBank/DDBJ whole genome shotgun (WGS) entry which is preliminary data.</text>
</comment>
<keyword evidence="2 11" id="KW-0813">Transport</keyword>
<keyword evidence="8" id="KW-0406">Ion transport</keyword>
<dbReference type="PANTHER" id="PTHR32552">
    <property type="entry name" value="FERRICHROME IRON RECEPTOR-RELATED"/>
    <property type="match status" value="1"/>
</dbReference>
<comment type="similarity">
    <text evidence="11">Belongs to the TonB-dependent receptor family.</text>
</comment>
<gene>
    <name evidence="14" type="ORF">GCM10025791_47840</name>
</gene>
<keyword evidence="14" id="KW-0675">Receptor</keyword>
<dbReference type="Proteomes" id="UP001409585">
    <property type="component" value="Unassembled WGS sequence"/>
</dbReference>
<name>A0AAV3UA33_9ALTE</name>
<keyword evidence="4" id="KW-0410">Iron transport</keyword>
<dbReference type="PANTHER" id="PTHR32552:SF68">
    <property type="entry name" value="FERRICHROME OUTER MEMBRANE TRANSPORTER_PHAGE RECEPTOR"/>
    <property type="match status" value="1"/>
</dbReference>
<comment type="subcellular location">
    <subcellularLocation>
        <location evidence="1 11">Cell outer membrane</location>
        <topology evidence="1 11">Multi-pass membrane protein</topology>
    </subcellularLocation>
</comment>
<dbReference type="InterPro" id="IPR012910">
    <property type="entry name" value="Plug_dom"/>
</dbReference>
<evidence type="ECO:0000256" key="8">
    <source>
        <dbReference type="ARBA" id="ARBA00023065"/>
    </source>
</evidence>
<proteinExistence type="inferred from homology"/>
<reference evidence="15" key="1">
    <citation type="journal article" date="2019" name="Int. J. Syst. Evol. Microbiol.">
        <title>The Global Catalogue of Microorganisms (GCM) 10K type strain sequencing project: providing services to taxonomists for standard genome sequencing and annotation.</title>
        <authorList>
            <consortium name="The Broad Institute Genomics Platform"/>
            <consortium name="The Broad Institute Genome Sequencing Center for Infectious Disease"/>
            <person name="Wu L."/>
            <person name="Ma J."/>
        </authorList>
    </citation>
    <scope>NUCLEOTIDE SEQUENCE [LARGE SCALE GENOMIC DNA]</scope>
    <source>
        <strain evidence="15">JCM 19134</strain>
    </source>
</reference>
<evidence type="ECO:0000256" key="4">
    <source>
        <dbReference type="ARBA" id="ARBA00022496"/>
    </source>
</evidence>
<feature type="domain" description="TonB-dependent receptor plug" evidence="13">
    <location>
        <begin position="58"/>
        <end position="154"/>
    </location>
</feature>
<keyword evidence="3 11" id="KW-1134">Transmembrane beta strand</keyword>
<keyword evidence="7" id="KW-0408">Iron</keyword>
<dbReference type="EMBL" id="BAABLX010000079">
    <property type="protein sequence ID" value="GAA4960831.1"/>
    <property type="molecule type" value="Genomic_DNA"/>
</dbReference>
<keyword evidence="9 11" id="KW-0472">Membrane</keyword>
<dbReference type="PROSITE" id="PS00018">
    <property type="entry name" value="EF_HAND_1"/>
    <property type="match status" value="1"/>
</dbReference>